<dbReference type="AlphaFoldDB" id="A0A1B1A690"/>
<proteinExistence type="predicted"/>
<protein>
    <recommendedName>
        <fullName evidence="4">Magnesium transporter MgtE intracellular domain-containing protein</fullName>
    </recommendedName>
</protein>
<dbReference type="RefSeq" id="WP_005607910.1">
    <property type="nucleotide sequence ID" value="NZ_CP015230.1"/>
</dbReference>
<evidence type="ECO:0008006" key="4">
    <source>
        <dbReference type="Google" id="ProtNLM"/>
    </source>
</evidence>
<dbReference type="KEGG" id="rmb:K529_015045"/>
<sequence>MAKANKSQKMEKARRGTLMLLALFLMGSAVVRIALEAAPAIAREVAEIKAGENDEAAPSAPGRASVPDSAEMQAMLTAFKKREANLAEREAELEDRMRALEIADEAIDKKLQDLQQAEQKLLATLALADGAAEQDVTKLTTVYEQMKPKDAAALFEEMDPTFAAGFLARMKPEAAAGVMAGLSPEAAYTISVVLAGRNGEVPKE</sequence>
<name>A0A1B1A690_9RHOB</name>
<keyword evidence="1" id="KW-0175">Coiled coil</keyword>
<feature type="coiled-coil region" evidence="1">
    <location>
        <begin position="76"/>
        <end position="120"/>
    </location>
</feature>
<dbReference type="STRING" id="1265309.K529_015045"/>
<gene>
    <name evidence="2" type="ORF">K529_015045</name>
</gene>
<reference evidence="2 3" key="1">
    <citation type="journal article" date="2016" name="ISME J.">
        <title>Global occurrence and heterogeneity of the Roseobacter-clade species Ruegeria mobilis.</title>
        <authorList>
            <person name="Sonnenschein E."/>
            <person name="Gram L."/>
        </authorList>
    </citation>
    <scope>NUCLEOTIDE SEQUENCE [LARGE SCALE GENOMIC DNA]</scope>
    <source>
        <strain evidence="2 3">F1926</strain>
    </source>
</reference>
<dbReference type="Proteomes" id="UP000013243">
    <property type="component" value="Chromosome"/>
</dbReference>
<evidence type="ECO:0000313" key="2">
    <source>
        <dbReference type="EMBL" id="ANP42093.1"/>
    </source>
</evidence>
<dbReference type="SUPFAM" id="SSF158791">
    <property type="entry name" value="MgtE N-terminal domain-like"/>
    <property type="match status" value="1"/>
</dbReference>
<evidence type="ECO:0000256" key="1">
    <source>
        <dbReference type="SAM" id="Coils"/>
    </source>
</evidence>
<dbReference type="OrthoDB" id="9791432at2"/>
<evidence type="ECO:0000313" key="3">
    <source>
        <dbReference type="Proteomes" id="UP000013243"/>
    </source>
</evidence>
<dbReference type="EMBL" id="CP015230">
    <property type="protein sequence ID" value="ANP42093.1"/>
    <property type="molecule type" value="Genomic_DNA"/>
</dbReference>
<dbReference type="GeneID" id="28251177"/>
<accession>A0A1B1A690</accession>
<organism evidence="2 3">
    <name type="scientific">Tritonibacter mobilis F1926</name>
    <dbReference type="NCBI Taxonomy" id="1265309"/>
    <lineage>
        <taxon>Bacteria</taxon>
        <taxon>Pseudomonadati</taxon>
        <taxon>Pseudomonadota</taxon>
        <taxon>Alphaproteobacteria</taxon>
        <taxon>Rhodobacterales</taxon>
        <taxon>Paracoccaceae</taxon>
        <taxon>Tritonibacter</taxon>
    </lineage>
</organism>